<reference evidence="1 2" key="1">
    <citation type="submission" date="2020-08" db="EMBL/GenBank/DDBJ databases">
        <title>Genome public.</title>
        <authorList>
            <person name="Liu C."/>
            <person name="Sun Q."/>
        </authorList>
    </citation>
    <scope>NUCLEOTIDE SEQUENCE [LARGE SCALE GENOMIC DNA]</scope>
    <source>
        <strain evidence="1 2">3_YM_SP_D4_24.mj</strain>
    </source>
</reference>
<dbReference type="Proteomes" id="UP000661649">
    <property type="component" value="Unassembled WGS sequence"/>
</dbReference>
<protein>
    <submittedName>
        <fullName evidence="1">Uncharacterized protein</fullName>
    </submittedName>
</protein>
<evidence type="ECO:0000313" key="2">
    <source>
        <dbReference type="Proteomes" id="UP000661649"/>
    </source>
</evidence>
<keyword evidence="2" id="KW-1185">Reference proteome</keyword>
<sequence>MFEKIMNYIKDFLNNTPEDIYDFSDKLEGFLIIHYDEMYREQPQATKILNEEVPDICASAEPGMKSEEIEEFKQKLEIEYNKAFKAFII</sequence>
<gene>
    <name evidence="1" type="ORF">H8712_00180</name>
</gene>
<accession>A0ABR7P6P0</accession>
<proteinExistence type="predicted"/>
<organism evidence="1 2">
    <name type="scientific">Blautia stercoris</name>
    <dbReference type="NCBI Taxonomy" id="871664"/>
    <lineage>
        <taxon>Bacteria</taxon>
        <taxon>Bacillati</taxon>
        <taxon>Bacillota</taxon>
        <taxon>Clostridia</taxon>
        <taxon>Lachnospirales</taxon>
        <taxon>Lachnospiraceae</taxon>
        <taxon>Blautia</taxon>
    </lineage>
</organism>
<evidence type="ECO:0000313" key="1">
    <source>
        <dbReference type="EMBL" id="MBC8627055.1"/>
    </source>
</evidence>
<name>A0ABR7P6P0_9FIRM</name>
<dbReference type="EMBL" id="JACRTP010000001">
    <property type="protein sequence ID" value="MBC8627055.1"/>
    <property type="molecule type" value="Genomic_DNA"/>
</dbReference>
<comment type="caution">
    <text evidence="1">The sequence shown here is derived from an EMBL/GenBank/DDBJ whole genome shotgun (WGS) entry which is preliminary data.</text>
</comment>
<dbReference type="RefSeq" id="WP_187557984.1">
    <property type="nucleotide sequence ID" value="NZ_JACRTP010000001.1"/>
</dbReference>